<dbReference type="InterPro" id="IPR037138">
    <property type="entry name" value="His_deacetylse_dom_sf"/>
</dbReference>
<dbReference type="RefSeq" id="WP_243119731.1">
    <property type="nucleotide sequence ID" value="NZ_QFFZ01000007.1"/>
</dbReference>
<dbReference type="EC" id="3.5.1.-" evidence="4"/>
<keyword evidence="5" id="KW-1185">Reference proteome</keyword>
<sequence>MRTGLVYDTVYLDHETGNHPEKASRLSHTYNVLKKAGVLENLLMIKPRPAGTDEVALVHNEEYINKVRDFSNRGGGSFGSDNSGSSGTYEAAIYAAGGTLTAIEAVLGKQVESVFALVRPPGHHATQGQAMGFCFFNNVAIGARYAVKRYGLRRVLVIDWDEHHGNGTEQIFYSDPSVLYFSVHRDWSFPATGLADRTGQGSGEGYNINVPLPRRSGDADYEYVFRQILVPVAEAYRPELVLVSAGMDCHAKDPIGQMSVTSGGFLKLAEMACEIACDCCNGALVAVLEGGYNLNALAEGVFAVIHTLNRWEKQKTRALESNLPVKNTVKGVVNNVKAIQKKYWPVLLV</sequence>
<dbReference type="InterPro" id="IPR023801">
    <property type="entry name" value="His_deacetylse_dom"/>
</dbReference>
<dbReference type="Pfam" id="PF00850">
    <property type="entry name" value="Hist_deacetyl"/>
    <property type="match status" value="1"/>
</dbReference>
<dbReference type="GO" id="GO:0004407">
    <property type="term" value="F:histone deacetylase activity"/>
    <property type="evidence" value="ECO:0007669"/>
    <property type="project" value="InterPro"/>
</dbReference>
<comment type="similarity">
    <text evidence="1">Belongs to the histone deacetylase family.</text>
</comment>
<dbReference type="PANTHER" id="PTHR10625:SF10">
    <property type="entry name" value="HISTONE DEACETYLASE HDAC1"/>
    <property type="match status" value="1"/>
</dbReference>
<evidence type="ECO:0000256" key="1">
    <source>
        <dbReference type="ARBA" id="ARBA00005947"/>
    </source>
</evidence>
<name>A0A4Y7RTM1_9FIRM</name>
<comment type="caution">
    <text evidence="4">The sequence shown here is derived from an EMBL/GenBank/DDBJ whole genome shotgun (WGS) entry which is preliminary data.</text>
</comment>
<dbReference type="CDD" id="cd09992">
    <property type="entry name" value="HDAC_classII"/>
    <property type="match status" value="1"/>
</dbReference>
<evidence type="ECO:0000313" key="5">
    <source>
        <dbReference type="Proteomes" id="UP000297597"/>
    </source>
</evidence>
<dbReference type="PANTHER" id="PTHR10625">
    <property type="entry name" value="HISTONE DEACETYLASE HDAC1-RELATED"/>
    <property type="match status" value="1"/>
</dbReference>
<organism evidence="4 5">
    <name type="scientific">Pelotomaculum propionicicum</name>
    <dbReference type="NCBI Taxonomy" id="258475"/>
    <lineage>
        <taxon>Bacteria</taxon>
        <taxon>Bacillati</taxon>
        <taxon>Bacillota</taxon>
        <taxon>Clostridia</taxon>
        <taxon>Eubacteriales</taxon>
        <taxon>Desulfotomaculaceae</taxon>
        <taxon>Pelotomaculum</taxon>
    </lineage>
</organism>
<dbReference type="InterPro" id="IPR003084">
    <property type="entry name" value="HDAC_I/II"/>
</dbReference>
<protein>
    <submittedName>
        <fullName evidence="4">Histone deacetylase-like amidohydrolase</fullName>
        <ecNumber evidence="4">3.5.1.-</ecNumber>
    </submittedName>
</protein>
<dbReference type="GO" id="GO:0016787">
    <property type="term" value="F:hydrolase activity"/>
    <property type="evidence" value="ECO:0007669"/>
    <property type="project" value="UniProtKB-KW"/>
</dbReference>
<dbReference type="Gene3D" id="3.40.800.20">
    <property type="entry name" value="Histone deacetylase domain"/>
    <property type="match status" value="1"/>
</dbReference>
<dbReference type="GO" id="GO:0040029">
    <property type="term" value="P:epigenetic regulation of gene expression"/>
    <property type="evidence" value="ECO:0007669"/>
    <property type="project" value="TreeGrafter"/>
</dbReference>
<evidence type="ECO:0000313" key="4">
    <source>
        <dbReference type="EMBL" id="TEB12348.1"/>
    </source>
</evidence>
<dbReference type="PRINTS" id="PR01270">
    <property type="entry name" value="HDASUPER"/>
</dbReference>
<dbReference type="PRINTS" id="PR01271">
    <property type="entry name" value="HISDACETLASE"/>
</dbReference>
<dbReference type="EMBL" id="QFFZ01000007">
    <property type="protein sequence ID" value="TEB12348.1"/>
    <property type="molecule type" value="Genomic_DNA"/>
</dbReference>
<accession>A0A4Y7RTM1</accession>
<reference evidence="4 5" key="1">
    <citation type="journal article" date="2018" name="Environ. Microbiol.">
        <title>Novel energy conservation strategies and behaviour of Pelotomaculum schinkii driving syntrophic propionate catabolism.</title>
        <authorList>
            <person name="Hidalgo-Ahumada C.A.P."/>
            <person name="Nobu M.K."/>
            <person name="Narihiro T."/>
            <person name="Tamaki H."/>
            <person name="Liu W.T."/>
            <person name="Kamagata Y."/>
            <person name="Stams A.J.M."/>
            <person name="Imachi H."/>
            <person name="Sousa D.Z."/>
        </authorList>
    </citation>
    <scope>NUCLEOTIDE SEQUENCE [LARGE SCALE GENOMIC DNA]</scope>
    <source>
        <strain evidence="4 5">MGP</strain>
    </source>
</reference>
<dbReference type="AlphaFoldDB" id="A0A4Y7RTM1"/>
<dbReference type="InterPro" id="IPR023696">
    <property type="entry name" value="Ureohydrolase_dom_sf"/>
</dbReference>
<evidence type="ECO:0000256" key="2">
    <source>
        <dbReference type="ARBA" id="ARBA00022801"/>
    </source>
</evidence>
<dbReference type="Proteomes" id="UP000297597">
    <property type="component" value="Unassembled WGS sequence"/>
</dbReference>
<feature type="domain" description="Histone deacetylase" evidence="3">
    <location>
        <begin position="19"/>
        <end position="307"/>
    </location>
</feature>
<proteinExistence type="inferred from homology"/>
<gene>
    <name evidence="4" type="primary">hdaH_2</name>
    <name evidence="4" type="ORF">Pmgp_00965</name>
</gene>
<dbReference type="SUPFAM" id="SSF52768">
    <property type="entry name" value="Arginase/deacetylase"/>
    <property type="match status" value="1"/>
</dbReference>
<evidence type="ECO:0000259" key="3">
    <source>
        <dbReference type="Pfam" id="PF00850"/>
    </source>
</evidence>
<dbReference type="InterPro" id="IPR000286">
    <property type="entry name" value="HDACs"/>
</dbReference>
<keyword evidence="2 4" id="KW-0378">Hydrolase</keyword>